<dbReference type="AlphaFoldDB" id="A0A2X4U7N4"/>
<feature type="region of interest" description="Disordered" evidence="1">
    <location>
        <begin position="450"/>
        <end position="489"/>
    </location>
</feature>
<feature type="compositionally biased region" description="Basic and acidic residues" evidence="1">
    <location>
        <begin position="480"/>
        <end position="489"/>
    </location>
</feature>
<reference evidence="3 4" key="1">
    <citation type="submission" date="2018-06" db="EMBL/GenBank/DDBJ databases">
        <authorList>
            <consortium name="Pathogen Informatics"/>
            <person name="Doyle S."/>
        </authorList>
    </citation>
    <scope>NUCLEOTIDE SEQUENCE [LARGE SCALE GENOMIC DNA]</scope>
    <source>
        <strain evidence="3 4">NCTC10994</strain>
    </source>
</reference>
<evidence type="ECO:0000256" key="2">
    <source>
        <dbReference type="SAM" id="Phobius"/>
    </source>
</evidence>
<keyword evidence="2" id="KW-0812">Transmembrane</keyword>
<protein>
    <submittedName>
        <fullName evidence="3">Uncharacterized protein</fullName>
    </submittedName>
</protein>
<dbReference type="KEGG" id="rcr:NCTC10994_03129"/>
<keyword evidence="2" id="KW-1133">Transmembrane helix</keyword>
<name>A0A2X4U7N4_9NOCA</name>
<gene>
    <name evidence="3" type="ORF">NCTC10994_03129</name>
</gene>
<evidence type="ECO:0000256" key="1">
    <source>
        <dbReference type="SAM" id="MobiDB-lite"/>
    </source>
</evidence>
<accession>A0A2X4U7N4</accession>
<evidence type="ECO:0000313" key="4">
    <source>
        <dbReference type="Proteomes" id="UP000249091"/>
    </source>
</evidence>
<organism evidence="3 4">
    <name type="scientific">Rhodococcus coprophilus</name>
    <dbReference type="NCBI Taxonomy" id="38310"/>
    <lineage>
        <taxon>Bacteria</taxon>
        <taxon>Bacillati</taxon>
        <taxon>Actinomycetota</taxon>
        <taxon>Actinomycetes</taxon>
        <taxon>Mycobacteriales</taxon>
        <taxon>Nocardiaceae</taxon>
        <taxon>Rhodococcus</taxon>
    </lineage>
</organism>
<dbReference type="STRING" id="1219011.GCA_001895045_03602"/>
<sequence length="489" mass="52507">MTTGADEVVRRWNPHGWARLHEPASPVVRVVGVSGSGAGALCDELGQIGGVGIVRDGPAAVALVVFDASAVIGRTELELLAATALTATEVVCVLTGIDRYPAWRPIRDRDVDLLHRHATFLERITFLPVSVQTSRRAREIGGDAGSVLLIEAGITELRDVLAAAVDAATDTRRARRAVLAHTQRMIRDEMEALRADEDDDTADLRAERNRLAASPLPVVPAAELPRVRVELLQDVAREIRGVVAAMRDVLDDTVCVADDVAAALDAHLQGVRARVVANLASRTDSDRRGIDSSLPDTDLSPLPDAGRALEDRLTMVLGASAGAGLGRLLVTPFGDIPASAAVAVALGGAIPAAWWLVHVRRRIAHRERVRRWVGEELATARAELEAWVRTRTYELESQAVAAARSAHDARTARRRERFGALDDEIGRLIGERRARITACERDLAALGRAGELGQAGETGRNGEPGGRAVRRTGQESESVSDDRARVRGI</sequence>
<dbReference type="EMBL" id="LS483468">
    <property type="protein sequence ID" value="SQI35816.1"/>
    <property type="molecule type" value="Genomic_DNA"/>
</dbReference>
<feature type="transmembrane region" description="Helical" evidence="2">
    <location>
        <begin position="336"/>
        <end position="357"/>
    </location>
</feature>
<dbReference type="RefSeq" id="WP_072703447.1">
    <property type="nucleotide sequence ID" value="NZ_JAFBBL010000001.1"/>
</dbReference>
<evidence type="ECO:0000313" key="3">
    <source>
        <dbReference type="EMBL" id="SQI35816.1"/>
    </source>
</evidence>
<proteinExistence type="predicted"/>
<dbReference type="Proteomes" id="UP000249091">
    <property type="component" value="Chromosome 1"/>
</dbReference>
<keyword evidence="2" id="KW-0472">Membrane</keyword>
<keyword evidence="4" id="KW-1185">Reference proteome</keyword>